<dbReference type="AntiFam" id="ANF00089">
    <property type="entry name" value="Shadow ORF (opposite rplC)"/>
</dbReference>
<accession>A0A1J5QEU7</accession>
<dbReference type="EMBL" id="MLJW01001982">
    <property type="protein sequence ID" value="OIQ76043.1"/>
    <property type="molecule type" value="Genomic_DNA"/>
</dbReference>
<sequence length="87" mass="9560">MKTVALHNTSKTFTFARASHIDHLAGLKNFWTDFLAERVLVGIACAKFDNMAARSDASLCEVSGERLGYLTWVNRAEGELNGDITIA</sequence>
<protein>
    <submittedName>
        <fullName evidence="1">Uncharacterized protein</fullName>
    </submittedName>
</protein>
<gene>
    <name evidence="1" type="ORF">GALL_422850</name>
</gene>
<organism evidence="1">
    <name type="scientific">mine drainage metagenome</name>
    <dbReference type="NCBI Taxonomy" id="410659"/>
    <lineage>
        <taxon>unclassified sequences</taxon>
        <taxon>metagenomes</taxon>
        <taxon>ecological metagenomes</taxon>
    </lineage>
</organism>
<name>A0A1J5QEU7_9ZZZZ</name>
<evidence type="ECO:0000313" key="1">
    <source>
        <dbReference type="EMBL" id="OIQ76043.1"/>
    </source>
</evidence>
<reference evidence="1" key="1">
    <citation type="submission" date="2016-10" db="EMBL/GenBank/DDBJ databases">
        <title>Sequence of Gallionella enrichment culture.</title>
        <authorList>
            <person name="Poehlein A."/>
            <person name="Muehling M."/>
            <person name="Daniel R."/>
        </authorList>
    </citation>
    <scope>NUCLEOTIDE SEQUENCE</scope>
</reference>
<comment type="caution">
    <text evidence="1">The sequence shown here is derived from an EMBL/GenBank/DDBJ whole genome shotgun (WGS) entry which is preliminary data.</text>
</comment>
<proteinExistence type="predicted"/>
<dbReference type="AlphaFoldDB" id="A0A1J5QEU7"/>